<keyword evidence="1" id="KW-1133">Transmembrane helix</keyword>
<evidence type="ECO:0000313" key="3">
    <source>
        <dbReference type="Proteomes" id="UP000650511"/>
    </source>
</evidence>
<dbReference type="OrthoDB" id="9995159at2"/>
<evidence type="ECO:0000256" key="1">
    <source>
        <dbReference type="SAM" id="Phobius"/>
    </source>
</evidence>
<comment type="caution">
    <text evidence="2">The sequence shown here is derived from an EMBL/GenBank/DDBJ whole genome shotgun (WGS) entry which is preliminary data.</text>
</comment>
<name>A0A8J3ESM2_9ACTN</name>
<keyword evidence="1" id="KW-0472">Membrane</keyword>
<keyword evidence="3" id="KW-1185">Reference proteome</keyword>
<feature type="transmembrane region" description="Helical" evidence="1">
    <location>
        <begin position="53"/>
        <end position="73"/>
    </location>
</feature>
<sequence length="79" mass="8170">MSDPSWSFLLVGSFAAVGAAMALGTLAALLRYRRTGEFPGAEAGETVPRGRLIALWSRVGVGSVLAAIGVVVLQRNGLI</sequence>
<gene>
    <name evidence="2" type="ORF">GCM10011354_03300</name>
</gene>
<keyword evidence="1" id="KW-0812">Transmembrane</keyword>
<organism evidence="2 3">
    <name type="scientific">Egicoccus halophilus</name>
    <dbReference type="NCBI Taxonomy" id="1670830"/>
    <lineage>
        <taxon>Bacteria</taxon>
        <taxon>Bacillati</taxon>
        <taxon>Actinomycetota</taxon>
        <taxon>Nitriliruptoria</taxon>
        <taxon>Egicoccales</taxon>
        <taxon>Egicoccaceae</taxon>
        <taxon>Egicoccus</taxon>
    </lineage>
</organism>
<accession>A0A8J3ESM2</accession>
<dbReference type="AlphaFoldDB" id="A0A8J3ESM2"/>
<proteinExistence type="predicted"/>
<reference evidence="2" key="1">
    <citation type="journal article" date="2014" name="Int. J. Syst. Evol. Microbiol.">
        <title>Complete genome sequence of Corynebacterium casei LMG S-19264T (=DSM 44701T), isolated from a smear-ripened cheese.</title>
        <authorList>
            <consortium name="US DOE Joint Genome Institute (JGI-PGF)"/>
            <person name="Walter F."/>
            <person name="Albersmeier A."/>
            <person name="Kalinowski J."/>
            <person name="Ruckert C."/>
        </authorList>
    </citation>
    <scope>NUCLEOTIDE SEQUENCE</scope>
    <source>
        <strain evidence="2">CGMCC 1.14988</strain>
    </source>
</reference>
<feature type="transmembrane region" description="Helical" evidence="1">
    <location>
        <begin position="6"/>
        <end position="32"/>
    </location>
</feature>
<protein>
    <submittedName>
        <fullName evidence="2">Uncharacterized protein</fullName>
    </submittedName>
</protein>
<reference evidence="2" key="2">
    <citation type="submission" date="2020-09" db="EMBL/GenBank/DDBJ databases">
        <authorList>
            <person name="Sun Q."/>
            <person name="Zhou Y."/>
        </authorList>
    </citation>
    <scope>NUCLEOTIDE SEQUENCE</scope>
    <source>
        <strain evidence="2">CGMCC 1.14988</strain>
    </source>
</reference>
<dbReference type="EMBL" id="BMHA01000001">
    <property type="protein sequence ID" value="GGI03291.1"/>
    <property type="molecule type" value="Genomic_DNA"/>
</dbReference>
<dbReference type="RefSeq" id="WP_130648357.1">
    <property type="nucleotide sequence ID" value="NZ_BMHA01000001.1"/>
</dbReference>
<dbReference type="Proteomes" id="UP000650511">
    <property type="component" value="Unassembled WGS sequence"/>
</dbReference>
<evidence type="ECO:0000313" key="2">
    <source>
        <dbReference type="EMBL" id="GGI03291.1"/>
    </source>
</evidence>